<gene>
    <name evidence="1" type="ORF">F5147DRAFT_223085</name>
</gene>
<protein>
    <submittedName>
        <fullName evidence="1">Uncharacterized protein</fullName>
    </submittedName>
</protein>
<sequence>MSPDTTTVNIIPEFHIPSTIFNQLDGSAKRSFSGVIDFLVTKLPAKYTAFLLNNPTTALAALGNTQELMSSSIFEAELDRVQVGLSRATIAAASYCQLRGLNVIRGVVTSGEQWIFFVYKRHPDGTGRVLSSEQYTLGENLEGLALVLGLLRDSIDNTTSSDHTFFTTT</sequence>
<reference evidence="1" key="1">
    <citation type="journal article" date="2020" name="New Phytol.">
        <title>Comparative genomics reveals dynamic genome evolution in host specialist ectomycorrhizal fungi.</title>
        <authorList>
            <person name="Lofgren L.A."/>
            <person name="Nguyen N.H."/>
            <person name="Vilgalys R."/>
            <person name="Ruytinx J."/>
            <person name="Liao H.L."/>
            <person name="Branco S."/>
            <person name="Kuo A."/>
            <person name="LaButti K."/>
            <person name="Lipzen A."/>
            <person name="Andreopoulos W."/>
            <person name="Pangilinan J."/>
            <person name="Riley R."/>
            <person name="Hundley H."/>
            <person name="Na H."/>
            <person name="Barry K."/>
            <person name="Grigoriev I.V."/>
            <person name="Stajich J.E."/>
            <person name="Kennedy P.G."/>
        </authorList>
    </citation>
    <scope>NUCLEOTIDE SEQUENCE</scope>
    <source>
        <strain evidence="1">FC423</strain>
    </source>
</reference>
<proteinExistence type="predicted"/>
<dbReference type="OrthoDB" id="3248728at2759"/>
<keyword evidence="2" id="KW-1185">Reference proteome</keyword>
<evidence type="ECO:0000313" key="2">
    <source>
        <dbReference type="Proteomes" id="UP000823399"/>
    </source>
</evidence>
<comment type="caution">
    <text evidence="1">The sequence shown here is derived from an EMBL/GenBank/DDBJ whole genome shotgun (WGS) entry which is preliminary data.</text>
</comment>
<name>A0A9P7JT48_9AGAM</name>
<dbReference type="Proteomes" id="UP000823399">
    <property type="component" value="Unassembled WGS sequence"/>
</dbReference>
<dbReference type="EMBL" id="JABBWM010000034">
    <property type="protein sequence ID" value="KAG2106733.1"/>
    <property type="molecule type" value="Genomic_DNA"/>
</dbReference>
<dbReference type="RefSeq" id="XP_041291761.1">
    <property type="nucleotide sequence ID" value="XM_041428683.1"/>
</dbReference>
<accession>A0A9P7JT48</accession>
<dbReference type="AlphaFoldDB" id="A0A9P7JT48"/>
<organism evidence="1 2">
    <name type="scientific">Suillus discolor</name>
    <dbReference type="NCBI Taxonomy" id="1912936"/>
    <lineage>
        <taxon>Eukaryota</taxon>
        <taxon>Fungi</taxon>
        <taxon>Dikarya</taxon>
        <taxon>Basidiomycota</taxon>
        <taxon>Agaricomycotina</taxon>
        <taxon>Agaricomycetes</taxon>
        <taxon>Agaricomycetidae</taxon>
        <taxon>Boletales</taxon>
        <taxon>Suillineae</taxon>
        <taxon>Suillaceae</taxon>
        <taxon>Suillus</taxon>
    </lineage>
</organism>
<dbReference type="GeneID" id="64690942"/>
<evidence type="ECO:0000313" key="1">
    <source>
        <dbReference type="EMBL" id="KAG2106733.1"/>
    </source>
</evidence>